<dbReference type="GO" id="GO:0042026">
    <property type="term" value="P:protein refolding"/>
    <property type="evidence" value="ECO:0007669"/>
    <property type="project" value="TreeGrafter"/>
</dbReference>
<keyword evidence="12" id="KW-1185">Reference proteome</keyword>
<dbReference type="CDD" id="cd06257">
    <property type="entry name" value="DnaJ"/>
    <property type="match status" value="1"/>
</dbReference>
<evidence type="ECO:0000256" key="7">
    <source>
        <dbReference type="PROSITE-ProRule" id="PRU00546"/>
    </source>
</evidence>
<name>A0A0D2Q377_HYPSF</name>
<dbReference type="SMART" id="SM00271">
    <property type="entry name" value="DnaJ"/>
    <property type="match status" value="1"/>
</dbReference>
<feature type="zinc finger region" description="CR-type" evidence="7">
    <location>
        <begin position="212"/>
        <end position="293"/>
    </location>
</feature>
<dbReference type="GO" id="GO:0051082">
    <property type="term" value="F:unfolded protein binding"/>
    <property type="evidence" value="ECO:0007669"/>
    <property type="project" value="InterPro"/>
</dbReference>
<dbReference type="SUPFAM" id="SSF49493">
    <property type="entry name" value="HSP40/DnaJ peptide-binding domain"/>
    <property type="match status" value="2"/>
</dbReference>
<dbReference type="Pfam" id="PF00684">
    <property type="entry name" value="DnaJ_CXXCXGXG"/>
    <property type="match status" value="1"/>
</dbReference>
<evidence type="ECO:0000313" key="12">
    <source>
        <dbReference type="Proteomes" id="UP000054270"/>
    </source>
</evidence>
<keyword evidence="2" id="KW-0677">Repeat</keyword>
<feature type="domain" description="CR-type" evidence="10">
    <location>
        <begin position="212"/>
        <end position="293"/>
    </location>
</feature>
<dbReference type="InterPro" id="IPR001305">
    <property type="entry name" value="HSP_DnaJ_Cys-rich_dom"/>
</dbReference>
<dbReference type="GO" id="GO:0005524">
    <property type="term" value="F:ATP binding"/>
    <property type="evidence" value="ECO:0007669"/>
    <property type="project" value="InterPro"/>
</dbReference>
<dbReference type="PROSITE" id="PS50076">
    <property type="entry name" value="DNAJ_2"/>
    <property type="match status" value="1"/>
</dbReference>
<dbReference type="SUPFAM" id="SSF57938">
    <property type="entry name" value="DnaJ/Hsp40 cysteine-rich domain"/>
    <property type="match status" value="1"/>
</dbReference>
<evidence type="ECO:0000259" key="10">
    <source>
        <dbReference type="PROSITE" id="PS51188"/>
    </source>
</evidence>
<dbReference type="AlphaFoldDB" id="A0A0D2Q377"/>
<dbReference type="Pfam" id="PF01556">
    <property type="entry name" value="DnaJ_C"/>
    <property type="match status" value="1"/>
</dbReference>
<evidence type="ECO:0000259" key="9">
    <source>
        <dbReference type="PROSITE" id="PS50076"/>
    </source>
</evidence>
<dbReference type="Gene3D" id="1.10.287.110">
    <property type="entry name" value="DnaJ domain"/>
    <property type="match status" value="1"/>
</dbReference>
<dbReference type="Pfam" id="PF00226">
    <property type="entry name" value="DnaJ"/>
    <property type="match status" value="1"/>
</dbReference>
<dbReference type="OMA" id="MATDYYA"/>
<dbReference type="HAMAP" id="MF_01152">
    <property type="entry name" value="DnaJ"/>
    <property type="match status" value="1"/>
</dbReference>
<dbReference type="InterPro" id="IPR001623">
    <property type="entry name" value="DnaJ_domain"/>
</dbReference>
<dbReference type="InterPro" id="IPR036869">
    <property type="entry name" value="J_dom_sf"/>
</dbReference>
<dbReference type="CDD" id="cd10747">
    <property type="entry name" value="DnaJ_C"/>
    <property type="match status" value="1"/>
</dbReference>
<evidence type="ECO:0000256" key="2">
    <source>
        <dbReference type="ARBA" id="ARBA00022737"/>
    </source>
</evidence>
<dbReference type="Proteomes" id="UP000054270">
    <property type="component" value="Unassembled WGS sequence"/>
</dbReference>
<dbReference type="Gene3D" id="2.60.260.20">
    <property type="entry name" value="Urease metallochaperone UreE, N-terminal domain"/>
    <property type="match status" value="2"/>
</dbReference>
<feature type="region of interest" description="Disordered" evidence="8">
    <location>
        <begin position="429"/>
        <end position="469"/>
    </location>
</feature>
<dbReference type="Gene3D" id="2.10.230.10">
    <property type="entry name" value="Heat shock protein DnaJ, cysteine-rich domain"/>
    <property type="match status" value="1"/>
</dbReference>
<keyword evidence="5" id="KW-0143">Chaperone</keyword>
<feature type="compositionally biased region" description="Polar residues" evidence="8">
    <location>
        <begin position="438"/>
        <end position="449"/>
    </location>
</feature>
<dbReference type="InterPro" id="IPR036410">
    <property type="entry name" value="HSP_DnaJ_Cys-rich_dom_sf"/>
</dbReference>
<dbReference type="PRINTS" id="PR00625">
    <property type="entry name" value="JDOMAIN"/>
</dbReference>
<evidence type="ECO:0000256" key="5">
    <source>
        <dbReference type="ARBA" id="ARBA00023186"/>
    </source>
</evidence>
<dbReference type="GO" id="GO:0008270">
    <property type="term" value="F:zinc ion binding"/>
    <property type="evidence" value="ECO:0007669"/>
    <property type="project" value="UniProtKB-KW"/>
</dbReference>
<evidence type="ECO:0000256" key="6">
    <source>
        <dbReference type="ARBA" id="ARBA00072890"/>
    </source>
</evidence>
<keyword evidence="4 7" id="KW-0862">Zinc</keyword>
<dbReference type="InterPro" id="IPR002939">
    <property type="entry name" value="DnaJ_C"/>
</dbReference>
<dbReference type="InterPro" id="IPR012724">
    <property type="entry name" value="DnaJ"/>
</dbReference>
<dbReference type="InterPro" id="IPR018253">
    <property type="entry name" value="DnaJ_domain_CS"/>
</dbReference>
<evidence type="ECO:0000256" key="4">
    <source>
        <dbReference type="ARBA" id="ARBA00022833"/>
    </source>
</evidence>
<gene>
    <name evidence="11" type="ORF">HYPSUDRAFT_36880</name>
</gene>
<evidence type="ECO:0000256" key="1">
    <source>
        <dbReference type="ARBA" id="ARBA00022723"/>
    </source>
</evidence>
<dbReference type="FunFam" id="2.60.260.20:FF:000005">
    <property type="entry name" value="Chaperone protein dnaJ 1, mitochondrial"/>
    <property type="match status" value="1"/>
</dbReference>
<dbReference type="EMBL" id="KN817529">
    <property type="protein sequence ID" value="KJA26020.1"/>
    <property type="molecule type" value="Genomic_DNA"/>
</dbReference>
<reference evidence="12" key="1">
    <citation type="submission" date="2014-04" db="EMBL/GenBank/DDBJ databases">
        <title>Evolutionary Origins and Diversification of the Mycorrhizal Mutualists.</title>
        <authorList>
            <consortium name="DOE Joint Genome Institute"/>
            <consortium name="Mycorrhizal Genomics Consortium"/>
            <person name="Kohler A."/>
            <person name="Kuo A."/>
            <person name="Nagy L.G."/>
            <person name="Floudas D."/>
            <person name="Copeland A."/>
            <person name="Barry K.W."/>
            <person name="Cichocki N."/>
            <person name="Veneault-Fourrey C."/>
            <person name="LaButti K."/>
            <person name="Lindquist E.A."/>
            <person name="Lipzen A."/>
            <person name="Lundell T."/>
            <person name="Morin E."/>
            <person name="Murat C."/>
            <person name="Riley R."/>
            <person name="Ohm R."/>
            <person name="Sun H."/>
            <person name="Tunlid A."/>
            <person name="Henrissat B."/>
            <person name="Grigoriev I.V."/>
            <person name="Hibbett D.S."/>
            <person name="Martin F."/>
        </authorList>
    </citation>
    <scope>NUCLEOTIDE SEQUENCE [LARGE SCALE GENOMIC DNA]</scope>
    <source>
        <strain evidence="12">FD-334 SS-4</strain>
    </source>
</reference>
<dbReference type="PANTHER" id="PTHR43096:SF52">
    <property type="entry name" value="DNAJ HOMOLOG 1, MITOCHONDRIAL-RELATED"/>
    <property type="match status" value="1"/>
</dbReference>
<accession>A0A0D2Q377</accession>
<dbReference type="OrthoDB" id="10256793at2759"/>
<dbReference type="PANTHER" id="PTHR43096">
    <property type="entry name" value="DNAJ HOMOLOG 1, MITOCHONDRIAL-RELATED"/>
    <property type="match status" value="1"/>
</dbReference>
<dbReference type="GO" id="GO:0005737">
    <property type="term" value="C:cytoplasm"/>
    <property type="evidence" value="ECO:0007669"/>
    <property type="project" value="TreeGrafter"/>
</dbReference>
<dbReference type="FunFam" id="2.10.230.10:FF:000001">
    <property type="entry name" value="DnaJ subfamily A member 2"/>
    <property type="match status" value="1"/>
</dbReference>
<proteinExistence type="inferred from homology"/>
<dbReference type="SUPFAM" id="SSF46565">
    <property type="entry name" value="Chaperone J-domain"/>
    <property type="match status" value="1"/>
</dbReference>
<dbReference type="GO" id="GO:0009408">
    <property type="term" value="P:response to heat"/>
    <property type="evidence" value="ECO:0007669"/>
    <property type="project" value="InterPro"/>
</dbReference>
<evidence type="ECO:0000313" key="11">
    <source>
        <dbReference type="EMBL" id="KJA26020.1"/>
    </source>
</evidence>
<evidence type="ECO:0000256" key="3">
    <source>
        <dbReference type="ARBA" id="ARBA00022771"/>
    </source>
</evidence>
<organism evidence="11 12">
    <name type="scientific">Hypholoma sublateritium (strain FD-334 SS-4)</name>
    <dbReference type="NCBI Taxonomy" id="945553"/>
    <lineage>
        <taxon>Eukaryota</taxon>
        <taxon>Fungi</taxon>
        <taxon>Dikarya</taxon>
        <taxon>Basidiomycota</taxon>
        <taxon>Agaricomycotina</taxon>
        <taxon>Agaricomycetes</taxon>
        <taxon>Agaricomycetidae</taxon>
        <taxon>Agaricales</taxon>
        <taxon>Agaricineae</taxon>
        <taxon>Strophariaceae</taxon>
        <taxon>Hypholoma</taxon>
    </lineage>
</organism>
<keyword evidence="3 7" id="KW-0863">Zinc-finger</keyword>
<dbReference type="GO" id="GO:0031072">
    <property type="term" value="F:heat shock protein binding"/>
    <property type="evidence" value="ECO:0007669"/>
    <property type="project" value="InterPro"/>
</dbReference>
<dbReference type="STRING" id="945553.A0A0D2Q377"/>
<feature type="domain" description="J" evidence="9">
    <location>
        <begin position="69"/>
        <end position="133"/>
    </location>
</feature>
<dbReference type="PROSITE" id="PS51188">
    <property type="entry name" value="ZF_CR"/>
    <property type="match status" value="1"/>
</dbReference>
<evidence type="ECO:0000256" key="8">
    <source>
        <dbReference type="SAM" id="MobiDB-lite"/>
    </source>
</evidence>
<dbReference type="CDD" id="cd10719">
    <property type="entry name" value="DnaJ_zf"/>
    <property type="match status" value="1"/>
</dbReference>
<dbReference type="InterPro" id="IPR008971">
    <property type="entry name" value="HSP40/DnaJ_pept-bd"/>
</dbReference>
<keyword evidence="1 7" id="KW-0479">Metal-binding</keyword>
<protein>
    <recommendedName>
        <fullName evidence="6">DnaJ homolog 1, mitochondrial</fullName>
    </recommendedName>
</protein>
<sequence length="469" mass="50151">MSCGLSKKGFSTFLAFNSCARQSLKVQSRTLCSYRSRCLRLKPASSPPRLVVQKRHIHATAPCGAASKNPYEVLGVKPDATAAEIKKTYFALARKYHPDTNPDKGARDKFVEIQDAYDILKDEQKRAAYDQYGPASQSPGFDPNAYRAGGQGFGGGGGFGGFSFGGGAGRNSDLFDDLFGAFATGGRGKGSVPRGSDIEATINVSFLEACKGTKKQVSYTSIVDCDPCKGSGLKDGMQRTTCSACRGTGTRTFALDSGFQMASTCSSCHGTGSTVPRGAECNSCKGMGKLRSKQTTTVQVPIGSEEGMTIRIPAMGDVPLQGRGVKGDLFVRLKVTPSTVFHRQGAQLHFTAKIPFHKALLGGIVRVPTLDGEVDVRIPGGTQQGEEMVLKGRGVSHLHGNGHGDLFVKFALQLPRTMTKRQRELLQAYANDVEGVSPSKNSKTETLSAENEPLKEEDDEKEEPKRATG</sequence>
<dbReference type="PROSITE" id="PS00636">
    <property type="entry name" value="DNAJ_1"/>
    <property type="match status" value="1"/>
</dbReference>